<dbReference type="EMBL" id="JAUHHV010000001">
    <property type="protein sequence ID" value="KAK1439552.1"/>
    <property type="molecule type" value="Genomic_DNA"/>
</dbReference>
<keyword evidence="2" id="KW-1185">Reference proteome</keyword>
<accession>A0AAD8LDP4</accession>
<comment type="caution">
    <text evidence="1">The sequence shown here is derived from an EMBL/GenBank/DDBJ whole genome shotgun (WGS) entry which is preliminary data.</text>
</comment>
<evidence type="ECO:0000313" key="2">
    <source>
        <dbReference type="Proteomes" id="UP001229421"/>
    </source>
</evidence>
<reference evidence="1" key="1">
    <citation type="journal article" date="2023" name="bioRxiv">
        <title>Improved chromosome-level genome assembly for marigold (Tagetes erecta).</title>
        <authorList>
            <person name="Jiang F."/>
            <person name="Yuan L."/>
            <person name="Wang S."/>
            <person name="Wang H."/>
            <person name="Xu D."/>
            <person name="Wang A."/>
            <person name="Fan W."/>
        </authorList>
    </citation>
    <scope>NUCLEOTIDE SEQUENCE</scope>
    <source>
        <strain evidence="1">WSJ</strain>
        <tissue evidence="1">Leaf</tissue>
    </source>
</reference>
<dbReference type="AlphaFoldDB" id="A0AAD8LDP4"/>
<evidence type="ECO:0000313" key="1">
    <source>
        <dbReference type="EMBL" id="KAK1439552.1"/>
    </source>
</evidence>
<name>A0AAD8LDP4_TARER</name>
<sequence>MLLMLLLSKLSVLQHGVISCFLTRVVGIRMSFSGSVMWTSLFNVLIVGEASLKCETGHWFGFQSSFHYR</sequence>
<protein>
    <submittedName>
        <fullName evidence="1">Uncharacterized protein</fullName>
    </submittedName>
</protein>
<dbReference type="Proteomes" id="UP001229421">
    <property type="component" value="Unassembled WGS sequence"/>
</dbReference>
<gene>
    <name evidence="1" type="ORF">QVD17_05372</name>
</gene>
<organism evidence="1 2">
    <name type="scientific">Tagetes erecta</name>
    <name type="common">African marigold</name>
    <dbReference type="NCBI Taxonomy" id="13708"/>
    <lineage>
        <taxon>Eukaryota</taxon>
        <taxon>Viridiplantae</taxon>
        <taxon>Streptophyta</taxon>
        <taxon>Embryophyta</taxon>
        <taxon>Tracheophyta</taxon>
        <taxon>Spermatophyta</taxon>
        <taxon>Magnoliopsida</taxon>
        <taxon>eudicotyledons</taxon>
        <taxon>Gunneridae</taxon>
        <taxon>Pentapetalae</taxon>
        <taxon>asterids</taxon>
        <taxon>campanulids</taxon>
        <taxon>Asterales</taxon>
        <taxon>Asteraceae</taxon>
        <taxon>Asteroideae</taxon>
        <taxon>Heliantheae alliance</taxon>
        <taxon>Tageteae</taxon>
        <taxon>Tagetes</taxon>
    </lineage>
</organism>
<proteinExistence type="predicted"/>